<sequence>MVNELRIIKILTIIMQIYVVAGIDCKTPVKVDPFSCCPVQEMISKEIVDKCTGNSKKNSTMATSVDSKASTTSTPTDPKPNGALMHSCINTCVLNETGVTTGMDFKLNETRLTEYLKLALNGSTDLIPVVENSFKTCSSELQKKMQDKMKNSPSTNMSQDGMMHNTNCSPFASHLLECVFLKSLKNCPKSVQTNTNICNEKIDYMKECIPDTFDNKENSS</sequence>
<comment type="similarity">
    <text evidence="2">Belongs to the PBP/GOBP family.</text>
</comment>
<evidence type="ECO:0000313" key="7">
    <source>
        <dbReference type="EMBL" id="BAS69458.1"/>
    </source>
</evidence>
<feature type="domain" description="OBP47-like" evidence="6">
    <location>
        <begin position="83"/>
        <end position="202"/>
    </location>
</feature>
<dbReference type="PANTHER" id="PTHR21066:SF15">
    <property type="entry name" value="GH25962P-RELATED"/>
    <property type="match status" value="1"/>
</dbReference>
<name>A0A0P0UVY8_9MUSC</name>
<evidence type="ECO:0000259" key="6">
    <source>
        <dbReference type="Pfam" id="PF22651"/>
    </source>
</evidence>
<dbReference type="InterPro" id="IPR054577">
    <property type="entry name" value="OBP47-like_dom"/>
</dbReference>
<feature type="chain" id="PRO_5006056086" evidence="5">
    <location>
        <begin position="23"/>
        <end position="220"/>
    </location>
</feature>
<keyword evidence="3" id="KW-0964">Secreted</keyword>
<keyword evidence="5" id="KW-0732">Signal</keyword>
<feature type="region of interest" description="Disordered" evidence="4">
    <location>
        <begin position="54"/>
        <end position="80"/>
    </location>
</feature>
<dbReference type="AlphaFoldDB" id="A0A0P0UVY8"/>
<evidence type="ECO:0000256" key="4">
    <source>
        <dbReference type="SAM" id="MobiDB-lite"/>
    </source>
</evidence>
<evidence type="ECO:0000256" key="1">
    <source>
        <dbReference type="ARBA" id="ARBA00004613"/>
    </source>
</evidence>
<proteinExistence type="evidence at transcript level"/>
<protein>
    <submittedName>
        <fullName evidence="7">Odorant-binding protein 18</fullName>
    </submittedName>
</protein>
<dbReference type="Pfam" id="PF22651">
    <property type="entry name" value="OBP47_like"/>
    <property type="match status" value="1"/>
</dbReference>
<organism evidence="7">
    <name type="scientific">Delia platura</name>
    <dbReference type="NCBI Taxonomy" id="81723"/>
    <lineage>
        <taxon>Eukaryota</taxon>
        <taxon>Metazoa</taxon>
        <taxon>Ecdysozoa</taxon>
        <taxon>Arthropoda</taxon>
        <taxon>Hexapoda</taxon>
        <taxon>Insecta</taxon>
        <taxon>Pterygota</taxon>
        <taxon>Neoptera</taxon>
        <taxon>Endopterygota</taxon>
        <taxon>Diptera</taxon>
        <taxon>Brachycera</taxon>
        <taxon>Muscomorpha</taxon>
        <taxon>Muscoidea</taxon>
        <taxon>Anthomyiidae</taxon>
        <taxon>Anthomyiinae</taxon>
        <taxon>Delia</taxon>
    </lineage>
</organism>
<dbReference type="GO" id="GO:0005576">
    <property type="term" value="C:extracellular region"/>
    <property type="evidence" value="ECO:0007669"/>
    <property type="project" value="UniProtKB-SubCell"/>
</dbReference>
<dbReference type="Gene3D" id="1.10.238.270">
    <property type="match status" value="1"/>
</dbReference>
<evidence type="ECO:0000256" key="5">
    <source>
        <dbReference type="SAM" id="SignalP"/>
    </source>
</evidence>
<dbReference type="InterPro" id="IPR052295">
    <property type="entry name" value="Odorant-binding_protein"/>
</dbReference>
<accession>A0A0P0UVY8</accession>
<gene>
    <name evidence="7" type="primary">DplaOBP18</name>
</gene>
<dbReference type="PANTHER" id="PTHR21066">
    <property type="entry name" value="ODORANT-BINDING PROTEIN 59A-RELATED"/>
    <property type="match status" value="1"/>
</dbReference>
<comment type="subcellular location">
    <subcellularLocation>
        <location evidence="1">Secreted</location>
    </subcellularLocation>
</comment>
<feature type="signal peptide" evidence="5">
    <location>
        <begin position="1"/>
        <end position="22"/>
    </location>
</feature>
<feature type="compositionally biased region" description="Polar residues" evidence="4">
    <location>
        <begin position="54"/>
        <end position="76"/>
    </location>
</feature>
<evidence type="ECO:0000256" key="2">
    <source>
        <dbReference type="ARBA" id="ARBA00008098"/>
    </source>
</evidence>
<dbReference type="EMBL" id="LC042124">
    <property type="protein sequence ID" value="BAS69458.1"/>
    <property type="molecule type" value="mRNA"/>
</dbReference>
<evidence type="ECO:0000256" key="3">
    <source>
        <dbReference type="ARBA" id="ARBA00022525"/>
    </source>
</evidence>
<reference evidence="7" key="1">
    <citation type="submission" date="2015-04" db="EMBL/GenBank/DDBJ databases">
        <title>The repertoire of odorant-binding proteins was not affected by host specialization in two Delia species (Diptera: Anthomyiidae).</title>
        <authorList>
            <person name="Matsuo T."/>
            <person name="Ohta S."/>
            <person name="Seto Y."/>
            <person name="Tamura K."/>
            <person name="Ishikawa Y."/>
        </authorList>
    </citation>
    <scope>NUCLEOTIDE SEQUENCE</scope>
    <source>
        <tissue evidence="7">Antenna</tissue>
    </source>
</reference>